<accession>A0A9N9LQ86</accession>
<gene>
    <name evidence="2" type="ORF">HYALB_00002449</name>
</gene>
<dbReference type="AlphaFoldDB" id="A0A9N9LQ86"/>
<evidence type="ECO:0000313" key="2">
    <source>
        <dbReference type="EMBL" id="CAG8979325.1"/>
    </source>
</evidence>
<dbReference type="Proteomes" id="UP000701801">
    <property type="component" value="Unassembled WGS sequence"/>
</dbReference>
<feature type="compositionally biased region" description="Basic and acidic residues" evidence="1">
    <location>
        <begin position="1"/>
        <end position="10"/>
    </location>
</feature>
<proteinExistence type="predicted"/>
<sequence>MNGHVKREGGRVNTQKELTPLDMPDMEAKNEWKSRMRIQLTVKALPETMVEKKCHYSASVANGSMEDCQEL</sequence>
<feature type="region of interest" description="Disordered" evidence="1">
    <location>
        <begin position="1"/>
        <end position="24"/>
    </location>
</feature>
<comment type="caution">
    <text evidence="2">The sequence shown here is derived from an EMBL/GenBank/DDBJ whole genome shotgun (WGS) entry which is preliminary data.</text>
</comment>
<evidence type="ECO:0000313" key="3">
    <source>
        <dbReference type="Proteomes" id="UP000701801"/>
    </source>
</evidence>
<evidence type="ECO:0000256" key="1">
    <source>
        <dbReference type="SAM" id="MobiDB-lite"/>
    </source>
</evidence>
<protein>
    <submittedName>
        <fullName evidence="2">Uncharacterized protein</fullName>
    </submittedName>
</protein>
<name>A0A9N9LQ86_9HELO</name>
<keyword evidence="3" id="KW-1185">Reference proteome</keyword>
<organism evidence="2 3">
    <name type="scientific">Hymenoscyphus albidus</name>
    <dbReference type="NCBI Taxonomy" id="595503"/>
    <lineage>
        <taxon>Eukaryota</taxon>
        <taxon>Fungi</taxon>
        <taxon>Dikarya</taxon>
        <taxon>Ascomycota</taxon>
        <taxon>Pezizomycotina</taxon>
        <taxon>Leotiomycetes</taxon>
        <taxon>Helotiales</taxon>
        <taxon>Helotiaceae</taxon>
        <taxon>Hymenoscyphus</taxon>
    </lineage>
</organism>
<reference evidence="2" key="1">
    <citation type="submission" date="2021-07" db="EMBL/GenBank/DDBJ databases">
        <authorList>
            <person name="Durling M."/>
        </authorList>
    </citation>
    <scope>NUCLEOTIDE SEQUENCE</scope>
</reference>
<dbReference type="EMBL" id="CAJVRM010000307">
    <property type="protein sequence ID" value="CAG8979325.1"/>
    <property type="molecule type" value="Genomic_DNA"/>
</dbReference>